<accession>A0A1H8JY86</accession>
<proteinExistence type="predicted"/>
<name>A0A1H8JY86_9RHOB</name>
<evidence type="ECO:0000313" key="2">
    <source>
        <dbReference type="EMBL" id="SEN85660.1"/>
    </source>
</evidence>
<sequence length="122" mass="12652">MTRIRIFCTALAACALAGPAAAGALADGNYYCGLSQFHLGNMEISGTTYRGPAFDGNYEGDYPFELTEGGTINWGGPLGGITADGNTVVSTVLKDAGGGQTGYDITIQNARGNFQTISCWPD</sequence>
<dbReference type="EMBL" id="FOCE01000008">
    <property type="protein sequence ID" value="SEN85660.1"/>
    <property type="molecule type" value="Genomic_DNA"/>
</dbReference>
<keyword evidence="3" id="KW-1185">Reference proteome</keyword>
<dbReference type="Proteomes" id="UP000198761">
    <property type="component" value="Unassembled WGS sequence"/>
</dbReference>
<evidence type="ECO:0000313" key="3">
    <source>
        <dbReference type="Proteomes" id="UP000198761"/>
    </source>
</evidence>
<feature type="chain" id="PRO_5011760650" evidence="1">
    <location>
        <begin position="27"/>
        <end position="122"/>
    </location>
</feature>
<organism evidence="2 3">
    <name type="scientific">Gemmobacter aquatilis</name>
    <dbReference type="NCBI Taxonomy" id="933059"/>
    <lineage>
        <taxon>Bacteria</taxon>
        <taxon>Pseudomonadati</taxon>
        <taxon>Pseudomonadota</taxon>
        <taxon>Alphaproteobacteria</taxon>
        <taxon>Rhodobacterales</taxon>
        <taxon>Paracoccaceae</taxon>
        <taxon>Gemmobacter</taxon>
    </lineage>
</organism>
<dbReference type="OrthoDB" id="9806497at2"/>
<dbReference type="AlphaFoldDB" id="A0A1H8JY86"/>
<evidence type="ECO:0000256" key="1">
    <source>
        <dbReference type="SAM" id="SignalP"/>
    </source>
</evidence>
<feature type="signal peptide" evidence="1">
    <location>
        <begin position="1"/>
        <end position="26"/>
    </location>
</feature>
<reference evidence="2 3" key="1">
    <citation type="submission" date="2016-10" db="EMBL/GenBank/DDBJ databases">
        <authorList>
            <person name="de Groot N.N."/>
        </authorList>
    </citation>
    <scope>NUCLEOTIDE SEQUENCE [LARGE SCALE GENOMIC DNA]</scope>
    <source>
        <strain evidence="2 3">DSM 3857</strain>
    </source>
</reference>
<protein>
    <submittedName>
        <fullName evidence="2">Uncharacterized protein</fullName>
    </submittedName>
</protein>
<dbReference type="RefSeq" id="WP_091302465.1">
    <property type="nucleotide sequence ID" value="NZ_FOCE01000008.1"/>
</dbReference>
<keyword evidence="1" id="KW-0732">Signal</keyword>
<gene>
    <name evidence="2" type="ORF">SAMN04488103_108138</name>
</gene>